<evidence type="ECO:0000313" key="2">
    <source>
        <dbReference type="Proteomes" id="UP001519887"/>
    </source>
</evidence>
<keyword evidence="2" id="KW-1185">Reference proteome</keyword>
<name>A0ABS7CLF4_9BACL</name>
<evidence type="ECO:0000313" key="1">
    <source>
        <dbReference type="EMBL" id="MBW7461760.1"/>
    </source>
</evidence>
<protein>
    <submittedName>
        <fullName evidence="1">YheC/YheD family protein</fullName>
    </submittedName>
</protein>
<accession>A0ABS7CLF4</accession>
<reference evidence="1 2" key="1">
    <citation type="submission" date="2021-07" db="EMBL/GenBank/DDBJ databases">
        <title>Paenibacillus radiodurans sp. nov., isolated from the southeastern edge of Tengger Desert.</title>
        <authorList>
            <person name="Zhang G."/>
        </authorList>
    </citation>
    <scope>NUCLEOTIDE SEQUENCE [LARGE SCALE GENOMIC DNA]</scope>
    <source>
        <strain evidence="1 2">CCM 7311</strain>
    </source>
</reference>
<sequence>GGGHAITMQKLLKQWIQNEETVQQITDKAGELGVQMAAFLEESYGRLCELALDLAIDRKGQIWLLEVNPKPAREVFLQAGERETYRRAITRPLEYAVWLHEQKKRRKDNSTYQPANPGT</sequence>
<organism evidence="1 2">
    <name type="scientific">Paenibacillus sepulcri</name>
    <dbReference type="NCBI Taxonomy" id="359917"/>
    <lineage>
        <taxon>Bacteria</taxon>
        <taxon>Bacillati</taxon>
        <taxon>Bacillota</taxon>
        <taxon>Bacilli</taxon>
        <taxon>Bacillales</taxon>
        <taxon>Paenibacillaceae</taxon>
        <taxon>Paenibacillus</taxon>
    </lineage>
</organism>
<comment type="caution">
    <text evidence="1">The sequence shown here is derived from an EMBL/GenBank/DDBJ whole genome shotgun (WGS) entry which is preliminary data.</text>
</comment>
<feature type="non-terminal residue" evidence="1">
    <location>
        <position position="1"/>
    </location>
</feature>
<dbReference type="Pfam" id="PF14398">
    <property type="entry name" value="ATPgrasp_YheCD"/>
    <property type="match status" value="1"/>
</dbReference>
<dbReference type="Proteomes" id="UP001519887">
    <property type="component" value="Unassembled WGS sequence"/>
</dbReference>
<gene>
    <name evidence="1" type="ORF">K0U00_47685</name>
</gene>
<proteinExistence type="predicted"/>
<dbReference type="EMBL" id="JAHZIK010003248">
    <property type="protein sequence ID" value="MBW7461760.1"/>
    <property type="molecule type" value="Genomic_DNA"/>
</dbReference>
<dbReference type="InterPro" id="IPR026838">
    <property type="entry name" value="YheC/D"/>
</dbReference>